<reference evidence="3" key="1">
    <citation type="submission" date="2021-02" db="EMBL/GenBank/DDBJ databases">
        <authorList>
            <person name="Dougan E. K."/>
            <person name="Rhodes N."/>
            <person name="Thang M."/>
            <person name="Chan C."/>
        </authorList>
    </citation>
    <scope>NUCLEOTIDE SEQUENCE</scope>
</reference>
<dbReference type="PANTHER" id="PTHR22957:SF27">
    <property type="entry name" value="TBC1 DOMAIN FAMILY MEMBER 13"/>
    <property type="match status" value="1"/>
</dbReference>
<dbReference type="Pfam" id="PF13646">
    <property type="entry name" value="HEAT_2"/>
    <property type="match status" value="3"/>
</dbReference>
<dbReference type="GO" id="GO:0005096">
    <property type="term" value="F:GTPase activator activity"/>
    <property type="evidence" value="ECO:0007669"/>
    <property type="project" value="TreeGrafter"/>
</dbReference>
<feature type="compositionally biased region" description="Low complexity" evidence="1">
    <location>
        <begin position="78"/>
        <end position="102"/>
    </location>
</feature>
<dbReference type="SUPFAM" id="SSF48371">
    <property type="entry name" value="ARM repeat"/>
    <property type="match status" value="1"/>
</dbReference>
<evidence type="ECO:0000313" key="4">
    <source>
        <dbReference type="Proteomes" id="UP000654075"/>
    </source>
</evidence>
<dbReference type="EMBL" id="CAJNNV010033227">
    <property type="protein sequence ID" value="CAE8642926.1"/>
    <property type="molecule type" value="Genomic_DNA"/>
</dbReference>
<dbReference type="Proteomes" id="UP000654075">
    <property type="component" value="Unassembled WGS sequence"/>
</dbReference>
<dbReference type="InterPro" id="IPR038765">
    <property type="entry name" value="Papain-like_cys_pep_sf"/>
</dbReference>
<dbReference type="InterPro" id="IPR011989">
    <property type="entry name" value="ARM-like"/>
</dbReference>
<feature type="region of interest" description="Disordered" evidence="1">
    <location>
        <begin position="36"/>
        <end position="131"/>
    </location>
</feature>
<protein>
    <recommendedName>
        <fullName evidence="2">Rab-GAP TBC domain-containing protein</fullName>
    </recommendedName>
</protein>
<dbReference type="SUPFAM" id="SSF47923">
    <property type="entry name" value="Ypt/Rab-GAP domain of gyp1p"/>
    <property type="match status" value="2"/>
</dbReference>
<dbReference type="SUPFAM" id="SSF54001">
    <property type="entry name" value="Cysteine proteinases"/>
    <property type="match status" value="1"/>
</dbReference>
<feature type="compositionally biased region" description="Low complexity" evidence="1">
    <location>
        <begin position="586"/>
        <end position="595"/>
    </location>
</feature>
<dbReference type="Pfam" id="PF00566">
    <property type="entry name" value="RabGAP-TBC"/>
    <property type="match status" value="1"/>
</dbReference>
<accession>A0A813HXB1</accession>
<feature type="compositionally biased region" description="Low complexity" evidence="1">
    <location>
        <begin position="52"/>
        <end position="71"/>
    </location>
</feature>
<feature type="domain" description="Rab-GAP TBC" evidence="2">
    <location>
        <begin position="265"/>
        <end position="487"/>
    </location>
</feature>
<feature type="region of interest" description="Disordered" evidence="1">
    <location>
        <begin position="716"/>
        <end position="739"/>
    </location>
</feature>
<gene>
    <name evidence="3" type="ORF">PGLA1383_LOCUS57318</name>
</gene>
<feature type="compositionally biased region" description="Polar residues" evidence="1">
    <location>
        <begin position="729"/>
        <end position="739"/>
    </location>
</feature>
<dbReference type="InterPro" id="IPR035969">
    <property type="entry name" value="Rab-GAP_TBC_sf"/>
</dbReference>
<organism evidence="3 4">
    <name type="scientific">Polarella glacialis</name>
    <name type="common">Dinoflagellate</name>
    <dbReference type="NCBI Taxonomy" id="89957"/>
    <lineage>
        <taxon>Eukaryota</taxon>
        <taxon>Sar</taxon>
        <taxon>Alveolata</taxon>
        <taxon>Dinophyceae</taxon>
        <taxon>Suessiales</taxon>
        <taxon>Suessiaceae</taxon>
        <taxon>Polarella</taxon>
    </lineage>
</organism>
<dbReference type="PROSITE" id="PS50086">
    <property type="entry name" value="TBC_RABGAP"/>
    <property type="match status" value="1"/>
</dbReference>
<proteinExistence type="predicted"/>
<dbReference type="SMART" id="SM00164">
    <property type="entry name" value="TBC"/>
    <property type="match status" value="1"/>
</dbReference>
<sequence>MTNEVKSGTLKGEISEFDEDADSFFESLLQEAGVSPATLGLHSGEDDANSSPPAANTGDAAEAAGGDPPADSKVASRTTTVTTTTTNNNNDNNNSNNNNTNNHKVASTESVRHENLSEPVTEGPSDGDNDDALHAKQLRAVLVDLESPEPSDDFTAEDLALREVLVDFYGARNPARLADVTDIVCKYRGKGVLQLWVQLAEKYSLSPVQVIDLTARSLYASTLFECDEEAPRQTGQEPTEAVLRSALDASSGDVTTLRMLVCRGVSHDSLRPMCWKVLLGYLPFERRSEWTAILAEKRTAYENFKNELLVIDECGVSLQQISGDLTEMRKVNLLEAIREEVERTAHCLELLQMRNTLVALLFVYAELNPEVGYVQGMSEIGAVMLHVMMQEAEHAEADAFWCFNALMAEVKIRFLLDPGRRTADLQALLGTKCPSLLSKYDPELAKHFEECDLEPGVVALRWYMQLLAGAAAVPDVIRWWDAFFADARRFELCDYACLALVMEHREELLRTRNVVTLAEILQFVPLEKGNFEPMVRKAWAICALQRRVQSPPYPPLSTAVAVQEMAGAFFTGGMIAGLPKERQEAQAKQQAGKTGQRSKDLAQRNGNHGCTLNRTFPRLAEPSFRFASSVRLVFTLHSRGKAGPIPDSGVTFALAIMRLDEFLHPLCWSFKDDELVGCRRELLVSSPWSALGQPCPMLSPYFAYLGLLEHEDESTTPNRFGADLRQSRPENQSGLQSTSVGEEARVKVFTASSLYDLKVATAKRLERWDVFQSGPERGRLARLLPGGSLAPQELVGGDRVFVMQGIDLLHNNLQDLAEPQVQMEARDQGAQLASTSPLPVLVSVVHALDGDKVAVSVPCTSSMAEVKRVLALKLGREEVQSEGQLVQKVGGLYVPYPDSERLGWRRALLFSGSELELAALPPAERPSNQQRLAAAANRLDQIEVTVRKALDGAPGPAEITLKIAKGATMLELKAELARWLGRPELLKSARFVMNAGADGSLASFLDGEQVKGKRTVLLLGAGLDAAPWSPAQRAAVALERPPPSSLSPQEVQQLLEELQSALKEDNFDAVLDDIERARVKEKENWEEQSNQLFASGLTRVWGPHLAKRGFSEDEDGFQAMFRVVASYRRRAAVRRSAHELERALRFGLLRSASIRGGMRDLIAADDFQASLDNVDGLAEVPRRQCLGMLFAVACKELVSDEFGYDAGKDGFGQMFEVWLNREDPLIALAREVEVLLRVPAGSWFGFSQSFGAEGATAATSSAATDTPGKTRQMEQHTEFKWPVRALAGRTDRKRGCYASSVLDRPSRDVRVRVRHAVCGDEAPVWVTVKNTVTMLEVRKAVAEELGRDEAKSPLDSEGLSSGSEGYVAYLDEEKLGNKRRHELPEPAGDFEHLALSMDCGVKWAAAELLSSSQPELKQLLVLPEVRSPGGTDEKSPVGGHDHIITAGTGEKLRTDSSEAVRFGACSALGALQATDCVEDLKKMLTDKSPEVQGAACLALGKLGDGGKPCAALVAQKLSQPRSRLSALKALSLMAEEGAKYCEVVCECLADEDAETRVAAASVVGKLAEFAQTSPLPRVLDLVKSEDGRTRSAAVLALGYMGKEAAEHKDLIKDMLNDSFEESAENALTIGGARPRLPPSCRKAKCAAAAALGRIAAEDDRGFGWEPLASELTRLLSDADWEVRLCALDALAALGGRARPNAAKVASQFTDEKYVIRSKAARAYGKLGSSEHISALASLLEDSCPSVKADAATALAELGVDGADFNDKVFELVQDFAPEVRAAAITALSRMGEKGQYYASSIAQRVDDREDPAVRVAVPQHPPIRDLMNLWFRFRRRKRRLLCITWSAVSVILVPCLWRRESAASQLPMTDFTFLPALIREKPGLLSVLTAEARAELEEASCRPEAPEQSRAWDQDLARLVLRSKVWSVRRKWELLGSYGPEQSEAVLASFQLPAAVAAQCGLPEHDGFTWLDAVQELKKASAGETPVQLWQRVENHPMVQYVPAQCQDCGRHIKDTYPAPEDPDLVEEEPTEEERPFVRSGWFRGPRGPVVFVYRCPDCGQTTRWFRSLHPEVTLNPRRWGRLCGEQEDLKAWLARYLGVRLRVCCPLDWDHVWTEVWDGIAWKPLDPNCLNFARRLHEGIGSWTRVLAIGTPGSGKDAADAGEASEEVTEAYFARAGGSPEELRNWRATVDAARADASGASTQSRTLCGHVLQVARFDDLRITQELRSAQADFDLGRKLCELRQS</sequence>
<feature type="region of interest" description="Disordered" evidence="1">
    <location>
        <begin position="581"/>
        <end position="609"/>
    </location>
</feature>
<dbReference type="GO" id="GO:0006886">
    <property type="term" value="P:intracellular protein transport"/>
    <property type="evidence" value="ECO:0007669"/>
    <property type="project" value="TreeGrafter"/>
</dbReference>
<dbReference type="InterPro" id="IPR016024">
    <property type="entry name" value="ARM-type_fold"/>
</dbReference>
<name>A0A813HXB1_POLGL</name>
<dbReference type="Gene3D" id="1.10.472.80">
    <property type="entry name" value="Ypt/Rab-GAP domain of gyp1p, domain 3"/>
    <property type="match status" value="1"/>
</dbReference>
<evidence type="ECO:0000256" key="1">
    <source>
        <dbReference type="SAM" id="MobiDB-lite"/>
    </source>
</evidence>
<keyword evidence="4" id="KW-1185">Reference proteome</keyword>
<dbReference type="InterPro" id="IPR004155">
    <property type="entry name" value="PBS_lyase_HEAT"/>
</dbReference>
<dbReference type="SMART" id="SM00567">
    <property type="entry name" value="EZ_HEAT"/>
    <property type="match status" value="5"/>
</dbReference>
<dbReference type="InterPro" id="IPR000195">
    <property type="entry name" value="Rab-GAP-TBC_dom"/>
</dbReference>
<dbReference type="Gene3D" id="1.25.10.10">
    <property type="entry name" value="Leucine-rich Repeat Variant"/>
    <property type="match status" value="3"/>
</dbReference>
<dbReference type="OrthoDB" id="205794at2759"/>
<evidence type="ECO:0000313" key="3">
    <source>
        <dbReference type="EMBL" id="CAE8642926.1"/>
    </source>
</evidence>
<dbReference type="PANTHER" id="PTHR22957">
    <property type="entry name" value="TBC1 DOMAIN FAMILY MEMBER GTPASE-ACTIVATING PROTEIN"/>
    <property type="match status" value="1"/>
</dbReference>
<evidence type="ECO:0000259" key="2">
    <source>
        <dbReference type="PROSITE" id="PS50086"/>
    </source>
</evidence>
<comment type="caution">
    <text evidence="3">The sequence shown here is derived from an EMBL/GenBank/DDBJ whole genome shotgun (WGS) entry which is preliminary data.</text>
</comment>
<dbReference type="Gene3D" id="1.10.8.270">
    <property type="entry name" value="putative rabgap domain of human tbc1 domain family member 14 like domains"/>
    <property type="match status" value="1"/>
</dbReference>